<dbReference type="EMBL" id="JAUCGQ010000001">
    <property type="protein sequence ID" value="MDM7854450.1"/>
    <property type="molecule type" value="Genomic_DNA"/>
</dbReference>
<name>A0ABT7SE40_9CELL</name>
<dbReference type="InterPro" id="IPR029062">
    <property type="entry name" value="Class_I_gatase-like"/>
</dbReference>
<feature type="domain" description="ThuA-like" evidence="1">
    <location>
        <begin position="89"/>
        <end position="231"/>
    </location>
</feature>
<sequence>MAPVTDAALVLVGQGRYADPWHDVAATSHALAALLADVGLPVDVRGTRPDALGGLDAPGLLVVVAGDGRRDAEFDGDDDAWRGFHDRRADWVAEGVPVLAVHQSAMAFRDDPRWAREVGGRWVEDRSWHPPLGPAVLRVAGDPHPVTAGLGPLAVVDERYADLEVDPGVRPLVLADVTADEASDRPVSAGAHPVVWVAPGPGRVLYDALGHDVRSFESPDHRALLTAAIGWLLAL</sequence>
<dbReference type="Gene3D" id="3.40.50.880">
    <property type="match status" value="1"/>
</dbReference>
<dbReference type="PANTHER" id="PTHR40469">
    <property type="entry name" value="SECRETED GLYCOSYL HYDROLASE"/>
    <property type="match status" value="1"/>
</dbReference>
<dbReference type="InterPro" id="IPR029010">
    <property type="entry name" value="ThuA-like"/>
</dbReference>
<organism evidence="2 3">
    <name type="scientific">Cellulomonas alba</name>
    <dbReference type="NCBI Taxonomy" id="3053467"/>
    <lineage>
        <taxon>Bacteria</taxon>
        <taxon>Bacillati</taxon>
        <taxon>Actinomycetota</taxon>
        <taxon>Actinomycetes</taxon>
        <taxon>Micrococcales</taxon>
        <taxon>Cellulomonadaceae</taxon>
        <taxon>Cellulomonas</taxon>
    </lineage>
</organism>
<dbReference type="Proteomes" id="UP001529338">
    <property type="component" value="Unassembled WGS sequence"/>
</dbReference>
<accession>A0ABT7SE40</accession>
<reference evidence="2 3" key="1">
    <citation type="submission" date="2023-06" db="EMBL/GenBank/DDBJ databases">
        <title>Cellulomonas sp. MW4 Whole genome sequence.</title>
        <authorList>
            <person name="Park S."/>
        </authorList>
    </citation>
    <scope>NUCLEOTIDE SEQUENCE [LARGE SCALE GENOMIC DNA]</scope>
    <source>
        <strain evidence="2 3">MW4</strain>
    </source>
</reference>
<keyword evidence="3" id="KW-1185">Reference proteome</keyword>
<comment type="caution">
    <text evidence="2">The sequence shown here is derived from an EMBL/GenBank/DDBJ whole genome shotgun (WGS) entry which is preliminary data.</text>
</comment>
<gene>
    <name evidence="2" type="ORF">QRT04_05855</name>
</gene>
<dbReference type="SUPFAM" id="SSF52317">
    <property type="entry name" value="Class I glutamine amidotransferase-like"/>
    <property type="match status" value="1"/>
</dbReference>
<evidence type="ECO:0000259" key="1">
    <source>
        <dbReference type="Pfam" id="PF06283"/>
    </source>
</evidence>
<protein>
    <submittedName>
        <fullName evidence="2">ThuA domain-containing protein</fullName>
    </submittedName>
</protein>
<dbReference type="RefSeq" id="WP_289454210.1">
    <property type="nucleotide sequence ID" value="NZ_JAUCGQ010000001.1"/>
</dbReference>
<proteinExistence type="predicted"/>
<evidence type="ECO:0000313" key="3">
    <source>
        <dbReference type="Proteomes" id="UP001529338"/>
    </source>
</evidence>
<dbReference type="PANTHER" id="PTHR40469:SF2">
    <property type="entry name" value="GALACTOSE-BINDING DOMAIN-LIKE SUPERFAMILY PROTEIN"/>
    <property type="match status" value="1"/>
</dbReference>
<dbReference type="Pfam" id="PF06283">
    <property type="entry name" value="ThuA"/>
    <property type="match status" value="1"/>
</dbReference>
<evidence type="ECO:0000313" key="2">
    <source>
        <dbReference type="EMBL" id="MDM7854450.1"/>
    </source>
</evidence>